<keyword evidence="6 7" id="KW-0472">Membrane</keyword>
<dbReference type="InterPro" id="IPR017473">
    <property type="entry name" value="Undecaprenyl-P_gluc_Ptfrase"/>
</dbReference>
<dbReference type="InterPro" id="IPR036291">
    <property type="entry name" value="NAD(P)-bd_dom_sf"/>
</dbReference>
<dbReference type="RefSeq" id="WP_179709850.1">
    <property type="nucleotide sequence ID" value="NZ_JACCAU010000001.1"/>
</dbReference>
<dbReference type="GO" id="GO:0016780">
    <property type="term" value="F:phosphotransferase activity, for other substituted phosphate groups"/>
    <property type="evidence" value="ECO:0007669"/>
    <property type="project" value="TreeGrafter"/>
</dbReference>
<evidence type="ECO:0000313" key="9">
    <source>
        <dbReference type="EMBL" id="NYH14499.1"/>
    </source>
</evidence>
<dbReference type="Pfam" id="PF13727">
    <property type="entry name" value="CoA_binding_3"/>
    <property type="match status" value="1"/>
</dbReference>
<comment type="similarity">
    <text evidence="2">Belongs to the bacterial sugar transferase family.</text>
</comment>
<organism evidence="9 10">
    <name type="scientific">Paraburkholderia bryophila</name>
    <dbReference type="NCBI Taxonomy" id="420952"/>
    <lineage>
        <taxon>Bacteria</taxon>
        <taxon>Pseudomonadati</taxon>
        <taxon>Pseudomonadota</taxon>
        <taxon>Betaproteobacteria</taxon>
        <taxon>Burkholderiales</taxon>
        <taxon>Burkholderiaceae</taxon>
        <taxon>Paraburkholderia</taxon>
    </lineage>
</organism>
<sequence length="459" mass="52107">MYGIISRLCDVLMIIAGAWLARGMRFNGSHVLSGAEHILIVQLCVLVLLVFPPLGIYRSWRGQALHRMMSRVMLAWTIVGVIGLCVVFALHLTGDISRLWFGQAFLTTGVLFLAERFVVHGVQRHLRKSGKDQRAVVIVGAGSYGRAVLAQLQATPSAGFRPISMFDDDAGASASHSIAGVPVMTDFRELRRRVRACEVDEMWLALPLSRERTIQRIVREFRHDFVNLRFLPDVRSMTFLNRSVAEVLNMPVIDLAASPLQHPQLWPKFLFDRVFALAVLIPMLPLFIALGIAVKLSSPGPVLFRQKRKGIDGREFEIFKFRTMKVHGESRGAVRQASRNDSRITKVGAFLRRTSLDELPQFLNVLLGQMSVVGPRPHAIEHDDLYKDLVDGYMYRYRIRPGITGWAQVNGYRGETRKVEKMEARVKFDLFYIQNWTFWFDIKIILITLVKGFVGKNAF</sequence>
<evidence type="ECO:0000256" key="3">
    <source>
        <dbReference type="ARBA" id="ARBA00022679"/>
    </source>
</evidence>
<protein>
    <submittedName>
        <fullName evidence="9">Putative colanic acid biosynthesis UDP-glucose lipid carrier transferase</fullName>
    </submittedName>
</protein>
<evidence type="ECO:0000256" key="4">
    <source>
        <dbReference type="ARBA" id="ARBA00022692"/>
    </source>
</evidence>
<feature type="domain" description="Bacterial sugar transferase" evidence="8">
    <location>
        <begin position="268"/>
        <end position="451"/>
    </location>
</feature>
<dbReference type="Pfam" id="PF02397">
    <property type="entry name" value="Bac_transf"/>
    <property type="match status" value="1"/>
</dbReference>
<keyword evidence="5 7" id="KW-1133">Transmembrane helix</keyword>
<evidence type="ECO:0000256" key="1">
    <source>
        <dbReference type="ARBA" id="ARBA00004141"/>
    </source>
</evidence>
<proteinExistence type="inferred from homology"/>
<dbReference type="SUPFAM" id="SSF51735">
    <property type="entry name" value="NAD(P)-binding Rossmann-fold domains"/>
    <property type="match status" value="1"/>
</dbReference>
<comment type="caution">
    <text evidence="9">The sequence shown here is derived from an EMBL/GenBank/DDBJ whole genome shotgun (WGS) entry which is preliminary data.</text>
</comment>
<reference evidence="9 10" key="1">
    <citation type="submission" date="2020-07" db="EMBL/GenBank/DDBJ databases">
        <title>Exploring microbial biodiversity for novel pathways involved in the catabolism of aromatic compounds derived from lignin.</title>
        <authorList>
            <person name="Elkins J."/>
        </authorList>
    </citation>
    <scope>NUCLEOTIDE SEQUENCE [LARGE SCALE GENOMIC DNA]</scope>
    <source>
        <strain evidence="9 10">H2C3B</strain>
    </source>
</reference>
<feature type="transmembrane region" description="Helical" evidence="7">
    <location>
        <begin position="99"/>
        <end position="119"/>
    </location>
</feature>
<dbReference type="InterPro" id="IPR017475">
    <property type="entry name" value="EPS_sugar_tfrase"/>
</dbReference>
<keyword evidence="3 9" id="KW-0808">Transferase</keyword>
<dbReference type="PANTHER" id="PTHR30576">
    <property type="entry name" value="COLANIC BIOSYNTHESIS UDP-GLUCOSE LIPID CARRIER TRANSFERASE"/>
    <property type="match status" value="1"/>
</dbReference>
<dbReference type="GO" id="GO:0016020">
    <property type="term" value="C:membrane"/>
    <property type="evidence" value="ECO:0007669"/>
    <property type="project" value="UniProtKB-SubCell"/>
</dbReference>
<evidence type="ECO:0000256" key="6">
    <source>
        <dbReference type="ARBA" id="ARBA00023136"/>
    </source>
</evidence>
<accession>A0A7Y9W5A8</accession>
<evidence type="ECO:0000256" key="7">
    <source>
        <dbReference type="SAM" id="Phobius"/>
    </source>
</evidence>
<dbReference type="Proteomes" id="UP000572540">
    <property type="component" value="Unassembled WGS sequence"/>
</dbReference>
<evidence type="ECO:0000259" key="8">
    <source>
        <dbReference type="Pfam" id="PF02397"/>
    </source>
</evidence>
<dbReference type="EMBL" id="JACCAU010000001">
    <property type="protein sequence ID" value="NYH14499.1"/>
    <property type="molecule type" value="Genomic_DNA"/>
</dbReference>
<dbReference type="Gene3D" id="3.40.50.720">
    <property type="entry name" value="NAD(P)-binding Rossmann-like Domain"/>
    <property type="match status" value="1"/>
</dbReference>
<evidence type="ECO:0000256" key="5">
    <source>
        <dbReference type="ARBA" id="ARBA00022989"/>
    </source>
</evidence>
<dbReference type="NCBIfam" id="TIGR03023">
    <property type="entry name" value="WcaJ_sugtrans"/>
    <property type="match status" value="1"/>
</dbReference>
<dbReference type="AlphaFoldDB" id="A0A7Y9W5A8"/>
<feature type="transmembrane region" description="Helical" evidence="7">
    <location>
        <begin position="274"/>
        <end position="294"/>
    </location>
</feature>
<gene>
    <name evidence="9" type="ORF">GGD41_001727</name>
</gene>
<dbReference type="InterPro" id="IPR003362">
    <property type="entry name" value="Bact_transf"/>
</dbReference>
<feature type="transmembrane region" description="Helical" evidence="7">
    <location>
        <begin position="38"/>
        <end position="60"/>
    </location>
</feature>
<evidence type="ECO:0000313" key="10">
    <source>
        <dbReference type="Proteomes" id="UP000572540"/>
    </source>
</evidence>
<comment type="subcellular location">
    <subcellularLocation>
        <location evidence="1">Membrane</location>
        <topology evidence="1">Multi-pass membrane protein</topology>
    </subcellularLocation>
</comment>
<evidence type="ECO:0000256" key="2">
    <source>
        <dbReference type="ARBA" id="ARBA00006464"/>
    </source>
</evidence>
<feature type="transmembrane region" description="Helical" evidence="7">
    <location>
        <begin position="72"/>
        <end position="93"/>
    </location>
</feature>
<name>A0A7Y9W5A8_9BURK</name>
<dbReference type="PANTHER" id="PTHR30576:SF0">
    <property type="entry name" value="UNDECAPRENYL-PHOSPHATE N-ACETYLGALACTOSAMINYL 1-PHOSPHATE TRANSFERASE-RELATED"/>
    <property type="match status" value="1"/>
</dbReference>
<feature type="transmembrane region" description="Helical" evidence="7">
    <location>
        <begin position="7"/>
        <end position="26"/>
    </location>
</feature>
<keyword evidence="4 7" id="KW-0812">Transmembrane</keyword>
<dbReference type="NCBIfam" id="TIGR03025">
    <property type="entry name" value="EPS_sugtrans"/>
    <property type="match status" value="1"/>
</dbReference>